<dbReference type="Pfam" id="PF22007">
    <property type="entry name" value="DUF6930"/>
    <property type="match status" value="1"/>
</dbReference>
<evidence type="ECO:0000259" key="1">
    <source>
        <dbReference type="Pfam" id="PF22007"/>
    </source>
</evidence>
<keyword evidence="3" id="KW-1185">Reference proteome</keyword>
<gene>
    <name evidence="2" type="ORF">D3A95_01935</name>
</gene>
<reference evidence="3" key="1">
    <citation type="submission" date="2018-09" db="EMBL/GenBank/DDBJ databases">
        <title>Complete genome sequence of thermophilic cyanobacteria strain Thermosynechococcus elongatus PKUAC-SCTE542.</title>
        <authorList>
            <person name="Liang Y."/>
            <person name="Tang J."/>
            <person name="Daroch M."/>
        </authorList>
    </citation>
    <scope>NUCLEOTIDE SEQUENCE [LARGE SCALE GENOMIC DNA]</scope>
    <source>
        <strain evidence="3">E542</strain>
    </source>
</reference>
<sequence length="531" mass="60333">MSLPTATIRRLLNVPQVAPIWVGGGRSLDSKNDEVFCAAWLDPKDQGVRSMEVGQFPPTPEQLMRLLVQAIEYPRHPQAQPCRPHTIIVDDRELQFFLRGVVAPLDIQVEYQAHIPLLDEFFEFIAAEVTSDDEDIEVLPPEYVSVYKQKIGEFGQLDIWRRLDSLTPLKLHCDAWDSPTLFAVLVNPQSEDGAFGLMLYRGEEALRNFWQQIDQEYPYIDEDDDERLEETVLRNDCLFLNFAQVDEEDLGRNPSFVLKGQLYSIEPGVIHPLEGMRPFYAPEEAEMVYVAIEALIKFWKKTKKQFDHEECPELDLRFKIPSPRHSALHYQVQVATMPEMIAEINGDLEEGESQHQIPIDTAAIPRDAYILFKLFPPQELQELQAAVSYHQRGEIPEAFEGYPVLTIQTKKAAAEALATKIAEEGGIHHLTVFPLSGPEQIVMLLAQTNANHLWLLDTFDPESGPLLLDWIKEVNELEGACGLAVAYGMTGKTRMQPTLKQIVGLFETSLVHSFVDTQRPPTPQPIEISKR</sequence>
<feature type="domain" description="DUF6930" evidence="1">
    <location>
        <begin position="7"/>
        <end position="125"/>
    </location>
</feature>
<name>A0A7D6F404_9CYAN</name>
<proteinExistence type="predicted"/>
<evidence type="ECO:0000313" key="2">
    <source>
        <dbReference type="EMBL" id="QLL29723.1"/>
    </source>
</evidence>
<organism evidence="2 3">
    <name type="scientific">Thermosynechococcus sichuanensis E542</name>
    <dbReference type="NCBI Taxonomy" id="2016101"/>
    <lineage>
        <taxon>Bacteria</taxon>
        <taxon>Bacillati</taxon>
        <taxon>Cyanobacteriota</taxon>
        <taxon>Cyanophyceae</taxon>
        <taxon>Acaryochloridales</taxon>
        <taxon>Thermosynechococcaceae</taxon>
        <taxon>Thermosynechococcus</taxon>
        <taxon>Thermosynechococcus sichuanensis</taxon>
    </lineage>
</organism>
<dbReference type="Proteomes" id="UP000261812">
    <property type="component" value="Chromosome"/>
</dbReference>
<dbReference type="KEGG" id="tsq:D3A95_01935"/>
<dbReference type="EMBL" id="CP032152">
    <property type="protein sequence ID" value="QLL29723.1"/>
    <property type="molecule type" value="Genomic_DNA"/>
</dbReference>
<dbReference type="RefSeq" id="WP_181495890.1">
    <property type="nucleotide sequence ID" value="NZ_CP032152.1"/>
</dbReference>
<evidence type="ECO:0000313" key="3">
    <source>
        <dbReference type="Proteomes" id="UP000261812"/>
    </source>
</evidence>
<dbReference type="AlphaFoldDB" id="A0A7D6F404"/>
<accession>A0A7D6F404</accession>
<dbReference type="InterPro" id="IPR054216">
    <property type="entry name" value="DUF6930"/>
</dbReference>
<protein>
    <recommendedName>
        <fullName evidence="1">DUF6930 domain-containing protein</fullName>
    </recommendedName>
</protein>